<reference evidence="1" key="2">
    <citation type="journal article" date="2015" name="Data Brief">
        <title>Shoot transcriptome of the giant reed, Arundo donax.</title>
        <authorList>
            <person name="Barrero R.A."/>
            <person name="Guerrero F.D."/>
            <person name="Moolhuijzen P."/>
            <person name="Goolsby J.A."/>
            <person name="Tidwell J."/>
            <person name="Bellgard S.E."/>
            <person name="Bellgard M.I."/>
        </authorList>
    </citation>
    <scope>NUCLEOTIDE SEQUENCE</scope>
    <source>
        <tissue evidence="1">Shoot tissue taken approximately 20 cm above the soil surface</tissue>
    </source>
</reference>
<evidence type="ECO:0000313" key="1">
    <source>
        <dbReference type="EMBL" id="JAD44812.1"/>
    </source>
</evidence>
<organism evidence="1">
    <name type="scientific">Arundo donax</name>
    <name type="common">Giant reed</name>
    <name type="synonym">Donax arundinaceus</name>
    <dbReference type="NCBI Taxonomy" id="35708"/>
    <lineage>
        <taxon>Eukaryota</taxon>
        <taxon>Viridiplantae</taxon>
        <taxon>Streptophyta</taxon>
        <taxon>Embryophyta</taxon>
        <taxon>Tracheophyta</taxon>
        <taxon>Spermatophyta</taxon>
        <taxon>Magnoliopsida</taxon>
        <taxon>Liliopsida</taxon>
        <taxon>Poales</taxon>
        <taxon>Poaceae</taxon>
        <taxon>PACMAD clade</taxon>
        <taxon>Arundinoideae</taxon>
        <taxon>Arundineae</taxon>
        <taxon>Arundo</taxon>
    </lineage>
</organism>
<dbReference type="EMBL" id="GBRH01253083">
    <property type="protein sequence ID" value="JAD44812.1"/>
    <property type="molecule type" value="Transcribed_RNA"/>
</dbReference>
<reference evidence="1" key="1">
    <citation type="submission" date="2014-09" db="EMBL/GenBank/DDBJ databases">
        <authorList>
            <person name="Magalhaes I.L.F."/>
            <person name="Oliveira U."/>
            <person name="Santos F.R."/>
            <person name="Vidigal T.H.D.A."/>
            <person name="Brescovit A.D."/>
            <person name="Santos A.J."/>
        </authorList>
    </citation>
    <scope>NUCLEOTIDE SEQUENCE</scope>
    <source>
        <tissue evidence="1">Shoot tissue taken approximately 20 cm above the soil surface</tissue>
    </source>
</reference>
<dbReference type="AlphaFoldDB" id="A0A0A9ACJ4"/>
<proteinExistence type="predicted"/>
<protein>
    <submittedName>
        <fullName evidence="1">Uncharacterized protein</fullName>
    </submittedName>
</protein>
<sequence length="33" mass="3607">MTTVIQLVSEPYNCCHGWSNFYAAGNASVGRTE</sequence>
<accession>A0A0A9ACJ4</accession>
<name>A0A0A9ACJ4_ARUDO</name>